<dbReference type="EMBL" id="LQNU01000053">
    <property type="protein sequence ID" value="KZE81352.1"/>
    <property type="molecule type" value="Genomic_DNA"/>
</dbReference>
<evidence type="ECO:0000313" key="5">
    <source>
        <dbReference type="Proteomes" id="UP000183077"/>
    </source>
</evidence>
<dbReference type="RefSeq" id="WP_038985553.1">
    <property type="nucleotide sequence ID" value="NZ_FNYS01000002.1"/>
</dbReference>
<dbReference type="EMBL" id="FNYS01000002">
    <property type="protein sequence ID" value="SEI63731.1"/>
    <property type="molecule type" value="Genomic_DNA"/>
</dbReference>
<name>A0A165REQ9_9FLAO</name>
<dbReference type="OrthoDB" id="1451467at2"/>
<dbReference type="Proteomes" id="UP000076630">
    <property type="component" value="Unassembled WGS sequence"/>
</dbReference>
<reference evidence="2 4" key="1">
    <citation type="submission" date="2016-01" db="EMBL/GenBank/DDBJ databases">
        <title>Whole genome sequencing of Myroides marinus L41.</title>
        <authorList>
            <person name="Hong K.W."/>
        </authorList>
    </citation>
    <scope>NUCLEOTIDE SEQUENCE [LARGE SCALE GENOMIC DNA]</scope>
    <source>
        <strain evidence="2 4">L41</strain>
    </source>
</reference>
<keyword evidence="1" id="KW-0732">Signal</keyword>
<proteinExistence type="predicted"/>
<sequence length="171" mass="19368">MKKLSCIVLILFTGLFFTGCSSDDNGSSKAEQEWIKFVQKHLIGEWTPYQIDVKPIIGEAVFSSPYPHTPSCNKDLLVLKNDFTGNFNHYVQGCQMGATNFKWNHRLGELSFKLENGTDIPMILLKKSEKVLVLAVPAKAVKQYLIPLFPQIEYIEESQLNLLFANITLVK</sequence>
<feature type="signal peptide" evidence="1">
    <location>
        <begin position="1"/>
        <end position="22"/>
    </location>
</feature>
<feature type="chain" id="PRO_5015052004" description="Lipocalin-like domain-containing protein" evidence="1">
    <location>
        <begin position="23"/>
        <end position="171"/>
    </location>
</feature>
<organism evidence="2 4">
    <name type="scientific">Myroides marinus</name>
    <dbReference type="NCBI Taxonomy" id="703342"/>
    <lineage>
        <taxon>Bacteria</taxon>
        <taxon>Pseudomonadati</taxon>
        <taxon>Bacteroidota</taxon>
        <taxon>Flavobacteriia</taxon>
        <taxon>Flavobacteriales</taxon>
        <taxon>Flavobacteriaceae</taxon>
        <taxon>Myroides</taxon>
    </lineage>
</organism>
<evidence type="ECO:0008006" key="6">
    <source>
        <dbReference type="Google" id="ProtNLM"/>
    </source>
</evidence>
<evidence type="ECO:0000313" key="3">
    <source>
        <dbReference type="EMBL" id="SEI63731.1"/>
    </source>
</evidence>
<dbReference type="Proteomes" id="UP000183077">
    <property type="component" value="Unassembled WGS sequence"/>
</dbReference>
<evidence type="ECO:0000313" key="2">
    <source>
        <dbReference type="EMBL" id="KZE81352.1"/>
    </source>
</evidence>
<protein>
    <recommendedName>
        <fullName evidence="6">Lipocalin-like domain-containing protein</fullName>
    </recommendedName>
</protein>
<accession>A0A165REQ9</accession>
<dbReference type="GeneID" id="82256058"/>
<reference evidence="3 5" key="2">
    <citation type="submission" date="2016-10" db="EMBL/GenBank/DDBJ databases">
        <authorList>
            <person name="de Groot N.N."/>
        </authorList>
    </citation>
    <scope>NUCLEOTIDE SEQUENCE [LARGE SCALE GENOMIC DNA]</scope>
    <source>
        <strain evidence="3 5">DSM 23048</strain>
    </source>
</reference>
<dbReference type="PROSITE" id="PS51257">
    <property type="entry name" value="PROKAR_LIPOPROTEIN"/>
    <property type="match status" value="1"/>
</dbReference>
<keyword evidence="4" id="KW-1185">Reference proteome</keyword>
<dbReference type="AlphaFoldDB" id="A0A165REQ9"/>
<gene>
    <name evidence="2" type="ORF">AV926_08700</name>
    <name evidence="3" type="ORF">SAMN04488018_102368</name>
</gene>
<evidence type="ECO:0000256" key="1">
    <source>
        <dbReference type="SAM" id="SignalP"/>
    </source>
</evidence>
<evidence type="ECO:0000313" key="4">
    <source>
        <dbReference type="Proteomes" id="UP000076630"/>
    </source>
</evidence>